<dbReference type="PATRIC" id="fig|322095.3.peg.487"/>
<sequence length="1098" mass="122048">MNWKQFNRANNLMGWAIFAVATLTYLLTIGPSASLWDCAEFIACDYKLEIGHPPGAPFYMLVYNVISHLGGSPERAALMTNATSAVLSGLTILFLFWTITHMVRRVLTPRAHLGKQGFEPAGEVMTMGQAIAILGSGLVGSLVYTFSDSFWFSAVEAEVYAFSSLFTAVVFWLIFKWEERSEYERSDRWLVLIAYLMGLSIGVHLLNLLCLPAMALVYYYRRATTPTLKGSALALLGSFALVGLMMYGVVQGVPKLAGKWDMFFVNTCGLSYNQGLYIYLAVLVAVLIWGVYEADRAVQDPKLLGSHRFRISIALSLILMGIPLIGNGIVALALAAGIIAFFYLYKGLRARAVQTVQMSLVAIAMGFSSYGVILVRAVADPPMNENAPADAFSLRYYLAREQYGSAPLFYGPTFASPYKYGADGRPEFDEGEPTYGRVDKAQPSDPDRYVARAPKDEPVYEGSSMMLFPRVYDRGHAQMYNTWMGRAADDMSQPTFGDNLTYFFNYQLTYMYWRYFMWNFAGRQNDLQGDGGLLRGGAATGIPFVDSFFYGDSDTHPEDMTANKGHNVYYALPLILGLIGLFFQIGRGRRGVESFWVTFMLFFMTGIAIVLYLNQYPGQPRERDYAYVGSFYAFAIWVGFGVAAIATTASRYLSKQPAKKTSDEDAPVTISTAAAGVASLVLLLIPIQMAGQNWDDHDRSGRTVASDMGRNYLESCEPNAILFCYGDNDTFPLWYAQEVEGIRTDVRTVNLSYLSGDWYIDQMKKQAYEGKPLPIGLLPKSYYYYNNYALVSPNGGERLSVEEAYKALQGHGPGSPAMLPSPDLYVAVDSAAVAQRIAKSFPALTGHITPDFSLSLHGRQFLDIGGLSVLDLIAGNKWERPIYWAITSPRNAFNGMTASMVQTGMASQLLPLAPRVDSTGRAIDYGIGNLDRMYETVMTKFRWCGADRPGTYFDENARGIVSTLRNQIFTPLANGYLERGDKQKAQAILKKCLSVILEENVPYETSALYFADALYRADMRAEADHVLQAIARRALSTLTWAVQLPKEQLEEVSRHGELQEAYTAISYALDFAKDYNSQALSRYEQEIAALLRRLGVAQ</sequence>
<dbReference type="InterPro" id="IPR021280">
    <property type="entry name" value="TMEM260-like"/>
</dbReference>
<keyword evidence="1" id="KW-1133">Transmembrane helix</keyword>
<feature type="transmembrane region" description="Helical" evidence="1">
    <location>
        <begin position="159"/>
        <end position="177"/>
    </location>
</feature>
<evidence type="ECO:0000313" key="2">
    <source>
        <dbReference type="EMBL" id="KXB77574.1"/>
    </source>
</evidence>
<dbReference type="OrthoDB" id="9807602at2"/>
<evidence type="ECO:0000256" key="1">
    <source>
        <dbReference type="SAM" id="Phobius"/>
    </source>
</evidence>
<evidence type="ECO:0008006" key="4">
    <source>
        <dbReference type="Google" id="ProtNLM"/>
    </source>
</evidence>
<feature type="transmembrane region" description="Helical" evidence="1">
    <location>
        <begin position="232"/>
        <end position="254"/>
    </location>
</feature>
<keyword evidence="1" id="KW-0812">Transmembrane</keyword>
<comment type="caution">
    <text evidence="2">The sequence shown here is derived from an EMBL/GenBank/DDBJ whole genome shotgun (WGS) entry which is preliminary data.</text>
</comment>
<protein>
    <recommendedName>
        <fullName evidence="4">DUF2723 domain-containing protein</fullName>
    </recommendedName>
</protein>
<feature type="transmembrane region" description="Helical" evidence="1">
    <location>
        <begin position="12"/>
        <end position="30"/>
    </location>
</feature>
<gene>
    <name evidence="2" type="ORF">HMPREF3185_00497</name>
</gene>
<feature type="transmembrane region" description="Helical" evidence="1">
    <location>
        <begin position="124"/>
        <end position="147"/>
    </location>
</feature>
<dbReference type="Pfam" id="PF11028">
    <property type="entry name" value="TMEM260-like"/>
    <property type="match status" value="1"/>
</dbReference>
<feature type="transmembrane region" description="Helical" evidence="1">
    <location>
        <begin position="189"/>
        <end position="220"/>
    </location>
</feature>
<feature type="transmembrane region" description="Helical" evidence="1">
    <location>
        <begin position="82"/>
        <end position="103"/>
    </location>
</feature>
<reference evidence="3" key="1">
    <citation type="submission" date="2016-01" db="EMBL/GenBank/DDBJ databases">
        <authorList>
            <person name="Mitreva M."/>
            <person name="Pepin K.H."/>
            <person name="Mihindukulasuriya K.A."/>
            <person name="Fulton R."/>
            <person name="Fronick C."/>
            <person name="O'Laughlin M."/>
            <person name="Miner T."/>
            <person name="Herter B."/>
            <person name="Rosa B.A."/>
            <person name="Cordes M."/>
            <person name="Tomlinson C."/>
            <person name="Wollam A."/>
            <person name="Palsikar V.B."/>
            <person name="Mardis E.R."/>
            <person name="Wilson R.K."/>
        </authorList>
    </citation>
    <scope>NUCLEOTIDE SEQUENCE [LARGE SCALE GENOMIC DNA]</scope>
    <source>
        <strain evidence="3">KA00683</strain>
    </source>
</reference>
<dbReference type="Proteomes" id="UP000070224">
    <property type="component" value="Unassembled WGS sequence"/>
</dbReference>
<dbReference type="AlphaFoldDB" id="A0A134BCB3"/>
<feature type="transmembrane region" description="Helical" evidence="1">
    <location>
        <begin position="625"/>
        <end position="647"/>
    </location>
</feature>
<organism evidence="2 3">
    <name type="scientific">Porphyromonas somerae</name>
    <dbReference type="NCBI Taxonomy" id="322095"/>
    <lineage>
        <taxon>Bacteria</taxon>
        <taxon>Pseudomonadati</taxon>
        <taxon>Bacteroidota</taxon>
        <taxon>Bacteroidia</taxon>
        <taxon>Bacteroidales</taxon>
        <taxon>Porphyromonadaceae</taxon>
        <taxon>Porphyromonas</taxon>
    </lineage>
</organism>
<name>A0A134BCB3_9PORP</name>
<keyword evidence="3" id="KW-1185">Reference proteome</keyword>
<proteinExistence type="predicted"/>
<dbReference type="STRING" id="322095.HMPREF3185_00497"/>
<dbReference type="RefSeq" id="WP_060934994.1">
    <property type="nucleotide sequence ID" value="NZ_KQ960424.1"/>
</dbReference>
<feature type="transmembrane region" description="Helical" evidence="1">
    <location>
        <begin position="275"/>
        <end position="292"/>
    </location>
</feature>
<dbReference type="PANTHER" id="PTHR16214:SF3">
    <property type="entry name" value="TRANSMEMBRANE PROTEIN 260"/>
    <property type="match status" value="1"/>
</dbReference>
<dbReference type="InterPro" id="IPR052724">
    <property type="entry name" value="GT117_domain-containing"/>
</dbReference>
<dbReference type="EMBL" id="LSDK01000036">
    <property type="protein sequence ID" value="KXB77574.1"/>
    <property type="molecule type" value="Genomic_DNA"/>
</dbReference>
<feature type="transmembrane region" description="Helical" evidence="1">
    <location>
        <begin position="595"/>
        <end position="613"/>
    </location>
</feature>
<dbReference type="PANTHER" id="PTHR16214">
    <property type="entry name" value="TRANSMEMBRANE PROTEIN 260"/>
    <property type="match status" value="1"/>
</dbReference>
<feature type="transmembrane region" description="Helical" evidence="1">
    <location>
        <begin position="357"/>
        <end position="379"/>
    </location>
</feature>
<keyword evidence="1" id="KW-0472">Membrane</keyword>
<accession>A0A134BCB3</accession>
<feature type="transmembrane region" description="Helical" evidence="1">
    <location>
        <begin position="312"/>
        <end position="345"/>
    </location>
</feature>
<evidence type="ECO:0000313" key="3">
    <source>
        <dbReference type="Proteomes" id="UP000070224"/>
    </source>
</evidence>
<feature type="transmembrane region" description="Helical" evidence="1">
    <location>
        <begin position="567"/>
        <end position="583"/>
    </location>
</feature>